<evidence type="ECO:0000256" key="2">
    <source>
        <dbReference type="SAM" id="Coils"/>
    </source>
</evidence>
<dbReference type="Proteomes" id="UP000022910">
    <property type="component" value="Unassembled WGS sequence"/>
</dbReference>
<dbReference type="OrthoDB" id="360327at2759"/>
<dbReference type="EMBL" id="JEMT01014794">
    <property type="protein sequence ID" value="EXX73251.1"/>
    <property type="molecule type" value="Genomic_DNA"/>
</dbReference>
<evidence type="ECO:0000313" key="4">
    <source>
        <dbReference type="Proteomes" id="UP000022910"/>
    </source>
</evidence>
<dbReference type="AlphaFoldDB" id="A0A015LKR0"/>
<sequence>MQPFNKYYPPDWTPEKGSVNKFVGKHPLGDRARKIDQGILIVRFELPFNIWCEGCGNHVGKGVRYNAEKKKIGKYFSTPIFSFRMKCHLCDNWIEIHTDPKNAEYLVVSGARKKVETWEPEDSEVIKLKDDDEAKKMVDNALYKLEYSVKDELRSRETLPILTQLQRLNDKQWADPYTHSQRMRKKFREEKKELEAKKRADEEICDRNALSIPLLPESQEDIVKARTTEFSDQLLEKAQKRKLEITASSIFNKQTSKSKRSKFHTHDSKDKFAKLSAIVAVNTKLKIDPFLKDNDWNTGNNINGTEKGENNKDLVIIKKKESNHHQSEVLDSRNITPVNDKKNKGKLITFFRYILQSIYPILFCRHHYDRYIFSQC</sequence>
<name>A0A015LKR0_RHIIW</name>
<dbReference type="STRING" id="1432141.A0A015LKR0"/>
<dbReference type="GO" id="GO:0071014">
    <property type="term" value="C:post-mRNA release spliceosomal complex"/>
    <property type="evidence" value="ECO:0007669"/>
    <property type="project" value="TreeGrafter"/>
</dbReference>
<protein>
    <submittedName>
        <fullName evidence="3">Yju2p</fullName>
    </submittedName>
</protein>
<dbReference type="Pfam" id="PF04502">
    <property type="entry name" value="Saf4_Yju2"/>
    <property type="match status" value="1"/>
</dbReference>
<organism evidence="3 4">
    <name type="scientific">Rhizophagus irregularis (strain DAOM 197198w)</name>
    <name type="common">Glomus intraradices</name>
    <dbReference type="NCBI Taxonomy" id="1432141"/>
    <lineage>
        <taxon>Eukaryota</taxon>
        <taxon>Fungi</taxon>
        <taxon>Fungi incertae sedis</taxon>
        <taxon>Mucoromycota</taxon>
        <taxon>Glomeromycotina</taxon>
        <taxon>Glomeromycetes</taxon>
        <taxon>Glomerales</taxon>
        <taxon>Glomeraceae</taxon>
        <taxon>Rhizophagus</taxon>
    </lineage>
</organism>
<keyword evidence="2" id="KW-0175">Coiled coil</keyword>
<feature type="coiled-coil region" evidence="2">
    <location>
        <begin position="177"/>
        <end position="204"/>
    </location>
</feature>
<evidence type="ECO:0000256" key="1">
    <source>
        <dbReference type="ARBA" id="ARBA00005595"/>
    </source>
</evidence>
<dbReference type="PANTHER" id="PTHR12111:SF2">
    <property type="entry name" value="SPLICING FACTOR YJU2B-RELATED"/>
    <property type="match status" value="1"/>
</dbReference>
<keyword evidence="4" id="KW-1185">Reference proteome</keyword>
<dbReference type="GO" id="GO:0005684">
    <property type="term" value="C:U2-type spliceosomal complex"/>
    <property type="evidence" value="ECO:0007669"/>
    <property type="project" value="TreeGrafter"/>
</dbReference>
<dbReference type="InterPro" id="IPR007590">
    <property type="entry name" value="Saf4/Yju2"/>
</dbReference>
<dbReference type="PANTHER" id="PTHR12111">
    <property type="entry name" value="SPLICING FACTOR YJU2"/>
    <property type="match status" value="1"/>
</dbReference>
<gene>
    <name evidence="3" type="ORF">RirG_061840</name>
</gene>
<evidence type="ECO:0000313" key="3">
    <source>
        <dbReference type="EMBL" id="EXX73251.1"/>
    </source>
</evidence>
<comment type="caution">
    <text evidence="3">The sequence shown here is derived from an EMBL/GenBank/DDBJ whole genome shotgun (WGS) entry which is preliminary data.</text>
</comment>
<reference evidence="3 4" key="1">
    <citation type="submission" date="2014-02" db="EMBL/GenBank/DDBJ databases">
        <title>Single nucleus genome sequencing reveals high similarity among nuclei of an endomycorrhizal fungus.</title>
        <authorList>
            <person name="Lin K."/>
            <person name="Geurts R."/>
            <person name="Zhang Z."/>
            <person name="Limpens E."/>
            <person name="Saunders D.G."/>
            <person name="Mu D."/>
            <person name="Pang E."/>
            <person name="Cao H."/>
            <person name="Cha H."/>
            <person name="Lin T."/>
            <person name="Zhou Q."/>
            <person name="Shang Y."/>
            <person name="Li Y."/>
            <person name="Ivanov S."/>
            <person name="Sharma T."/>
            <person name="Velzen R.V."/>
            <person name="Ruijter N.D."/>
            <person name="Aanen D.K."/>
            <person name="Win J."/>
            <person name="Kamoun S."/>
            <person name="Bisseling T."/>
            <person name="Huang S."/>
        </authorList>
    </citation>
    <scope>NUCLEOTIDE SEQUENCE [LARGE SCALE GENOMIC DNA]</scope>
    <source>
        <strain evidence="4">DAOM197198w</strain>
    </source>
</reference>
<dbReference type="GO" id="GO:0000398">
    <property type="term" value="P:mRNA splicing, via spliceosome"/>
    <property type="evidence" value="ECO:0007669"/>
    <property type="project" value="InterPro"/>
</dbReference>
<proteinExistence type="inferred from homology"/>
<accession>A0A015LKR0</accession>
<comment type="similarity">
    <text evidence="1">Belongs to the CWC16 family.</text>
</comment>